<organism evidence="1 2">
    <name type="scientific">Durusdinium trenchii</name>
    <dbReference type="NCBI Taxonomy" id="1381693"/>
    <lineage>
        <taxon>Eukaryota</taxon>
        <taxon>Sar</taxon>
        <taxon>Alveolata</taxon>
        <taxon>Dinophyceae</taxon>
        <taxon>Suessiales</taxon>
        <taxon>Symbiodiniaceae</taxon>
        <taxon>Durusdinium</taxon>
    </lineage>
</organism>
<keyword evidence="2" id="KW-1185">Reference proteome</keyword>
<feature type="non-terminal residue" evidence="1">
    <location>
        <position position="1"/>
    </location>
</feature>
<protein>
    <submittedName>
        <fullName evidence="1">Uncharacterized protein</fullName>
    </submittedName>
</protein>
<evidence type="ECO:0000313" key="2">
    <source>
        <dbReference type="Proteomes" id="UP001642484"/>
    </source>
</evidence>
<comment type="caution">
    <text evidence="1">The sequence shown here is derived from an EMBL/GenBank/DDBJ whole genome shotgun (WGS) entry which is preliminary data.</text>
</comment>
<reference evidence="1 2" key="1">
    <citation type="submission" date="2024-02" db="EMBL/GenBank/DDBJ databases">
        <authorList>
            <person name="Chen Y."/>
            <person name="Shah S."/>
            <person name="Dougan E. K."/>
            <person name="Thang M."/>
            <person name="Chan C."/>
        </authorList>
    </citation>
    <scope>NUCLEOTIDE SEQUENCE [LARGE SCALE GENOMIC DNA]</scope>
</reference>
<sequence length="57" mass="6144">EPGVWPATVKVQALILMVRKDLADTGQISGLVHVVTQALPSQLGQSSVQEVKEYVKT</sequence>
<gene>
    <name evidence="1" type="ORF">CCMP2556_LOCUS37861</name>
</gene>
<evidence type="ECO:0000313" key="1">
    <source>
        <dbReference type="EMBL" id="CAK9076814.1"/>
    </source>
</evidence>
<name>A0ABP0PLT5_9DINO</name>
<dbReference type="EMBL" id="CAXAMN010023332">
    <property type="protein sequence ID" value="CAK9076814.1"/>
    <property type="molecule type" value="Genomic_DNA"/>
</dbReference>
<feature type="non-terminal residue" evidence="1">
    <location>
        <position position="57"/>
    </location>
</feature>
<dbReference type="Proteomes" id="UP001642484">
    <property type="component" value="Unassembled WGS sequence"/>
</dbReference>
<accession>A0ABP0PLT5</accession>
<proteinExistence type="predicted"/>